<dbReference type="SFLD" id="SFLDF00027">
    <property type="entry name" value="p-type_atpase"/>
    <property type="match status" value="1"/>
</dbReference>
<dbReference type="InterPro" id="IPR018303">
    <property type="entry name" value="ATPase_P-typ_P_site"/>
</dbReference>
<feature type="transmembrane region" description="Helical" evidence="13">
    <location>
        <begin position="89"/>
        <end position="112"/>
    </location>
</feature>
<dbReference type="SFLD" id="SFLDS00003">
    <property type="entry name" value="Haloacid_Dehalogenase"/>
    <property type="match status" value="1"/>
</dbReference>
<keyword evidence="10 13" id="KW-1133">Transmembrane helix</keyword>
<feature type="region of interest" description="Disordered" evidence="12">
    <location>
        <begin position="1"/>
        <end position="21"/>
    </location>
</feature>
<dbReference type="InterPro" id="IPR044492">
    <property type="entry name" value="P_typ_ATPase_HD_dom"/>
</dbReference>
<evidence type="ECO:0000256" key="3">
    <source>
        <dbReference type="ARBA" id="ARBA00022475"/>
    </source>
</evidence>
<dbReference type="InterPro" id="IPR004014">
    <property type="entry name" value="ATPase_P-typ_cation-transptr_N"/>
</dbReference>
<dbReference type="AlphaFoldDB" id="A0A9E2KWW2"/>
<feature type="domain" description="Cation-transporting P-type ATPase N-terminal" evidence="14">
    <location>
        <begin position="10"/>
        <end position="80"/>
    </location>
</feature>
<evidence type="ECO:0000256" key="11">
    <source>
        <dbReference type="ARBA" id="ARBA00023136"/>
    </source>
</evidence>
<organism evidence="15 16">
    <name type="scientific">Candidatus Ureaplasma intestinipullorum</name>
    <dbReference type="NCBI Taxonomy" id="2838770"/>
    <lineage>
        <taxon>Bacteria</taxon>
        <taxon>Bacillati</taxon>
        <taxon>Mycoplasmatota</taxon>
        <taxon>Mycoplasmoidales</taxon>
        <taxon>Mycoplasmoidaceae</taxon>
        <taxon>Ureaplasma</taxon>
    </lineage>
</organism>
<keyword evidence="5 13" id="KW-0812">Transmembrane</keyword>
<evidence type="ECO:0000313" key="15">
    <source>
        <dbReference type="EMBL" id="MBU3830992.1"/>
    </source>
</evidence>
<dbReference type="GO" id="GO:0005886">
    <property type="term" value="C:plasma membrane"/>
    <property type="evidence" value="ECO:0007669"/>
    <property type="project" value="UniProtKB-SubCell"/>
</dbReference>
<dbReference type="InterPro" id="IPR023214">
    <property type="entry name" value="HAD_sf"/>
</dbReference>
<dbReference type="SUPFAM" id="SSF81665">
    <property type="entry name" value="Calcium ATPase, transmembrane domain M"/>
    <property type="match status" value="1"/>
</dbReference>
<dbReference type="SUPFAM" id="SSF81653">
    <property type="entry name" value="Calcium ATPase, transduction domain A"/>
    <property type="match status" value="1"/>
</dbReference>
<keyword evidence="8" id="KW-0460">Magnesium</keyword>
<protein>
    <submittedName>
        <fullName evidence="15">Cation-translocating P-type ATPase</fullName>
    </submittedName>
</protein>
<evidence type="ECO:0000256" key="13">
    <source>
        <dbReference type="SAM" id="Phobius"/>
    </source>
</evidence>
<evidence type="ECO:0000256" key="8">
    <source>
        <dbReference type="ARBA" id="ARBA00022842"/>
    </source>
</evidence>
<dbReference type="GO" id="GO:0030007">
    <property type="term" value="P:intracellular potassium ion homeostasis"/>
    <property type="evidence" value="ECO:0007669"/>
    <property type="project" value="TreeGrafter"/>
</dbReference>
<dbReference type="Gene3D" id="3.40.50.1000">
    <property type="entry name" value="HAD superfamily/HAD-like"/>
    <property type="match status" value="1"/>
</dbReference>
<dbReference type="NCBIfam" id="TIGR01494">
    <property type="entry name" value="ATPase_P-type"/>
    <property type="match status" value="2"/>
</dbReference>
<feature type="transmembrane region" description="Helical" evidence="13">
    <location>
        <begin position="727"/>
        <end position="747"/>
    </location>
</feature>
<dbReference type="GO" id="GO:1990573">
    <property type="term" value="P:potassium ion import across plasma membrane"/>
    <property type="evidence" value="ECO:0007669"/>
    <property type="project" value="TreeGrafter"/>
</dbReference>
<keyword evidence="3" id="KW-1003">Cell membrane</keyword>
<feature type="transmembrane region" description="Helical" evidence="13">
    <location>
        <begin position="263"/>
        <end position="282"/>
    </location>
</feature>
<feature type="transmembrane region" description="Helical" evidence="13">
    <location>
        <begin position="302"/>
        <end position="327"/>
    </location>
</feature>
<feature type="transmembrane region" description="Helical" evidence="13">
    <location>
        <begin position="696"/>
        <end position="721"/>
    </location>
</feature>
<dbReference type="PRINTS" id="PR00120">
    <property type="entry name" value="HATPASE"/>
</dbReference>
<evidence type="ECO:0000256" key="4">
    <source>
        <dbReference type="ARBA" id="ARBA00022553"/>
    </source>
</evidence>
<dbReference type="FunFam" id="3.40.50.1000:FF:000028">
    <property type="entry name" value="Calcium-transporting P-type ATPase, putative"/>
    <property type="match status" value="1"/>
</dbReference>
<proteinExistence type="inferred from homology"/>
<evidence type="ECO:0000256" key="1">
    <source>
        <dbReference type="ARBA" id="ARBA00004651"/>
    </source>
</evidence>
<comment type="subcellular location">
    <subcellularLocation>
        <location evidence="1">Cell membrane</location>
        <topology evidence="1">Multi-pass membrane protein</topology>
    </subcellularLocation>
</comment>
<dbReference type="InterPro" id="IPR023298">
    <property type="entry name" value="ATPase_P-typ_TM_dom_sf"/>
</dbReference>
<dbReference type="SMART" id="SM00831">
    <property type="entry name" value="Cation_ATPase_N"/>
    <property type="match status" value="1"/>
</dbReference>
<keyword evidence="4" id="KW-0597">Phosphoprotein</keyword>
<evidence type="ECO:0000259" key="14">
    <source>
        <dbReference type="SMART" id="SM00831"/>
    </source>
</evidence>
<keyword evidence="6" id="KW-0547">Nucleotide-binding</keyword>
<dbReference type="Pfam" id="PF13246">
    <property type="entry name" value="Cation_ATPase"/>
    <property type="match status" value="1"/>
</dbReference>
<feature type="transmembrane region" description="Helical" evidence="13">
    <location>
        <begin position="891"/>
        <end position="909"/>
    </location>
</feature>
<evidence type="ECO:0000256" key="2">
    <source>
        <dbReference type="ARBA" id="ARBA00005675"/>
    </source>
</evidence>
<dbReference type="InterPro" id="IPR008250">
    <property type="entry name" value="ATPase_P-typ_transduc_dom_A_sf"/>
</dbReference>
<evidence type="ECO:0000256" key="10">
    <source>
        <dbReference type="ARBA" id="ARBA00022989"/>
    </source>
</evidence>
<dbReference type="Gene3D" id="3.40.1110.10">
    <property type="entry name" value="Calcium-transporting ATPase, cytoplasmic domain N"/>
    <property type="match status" value="1"/>
</dbReference>
<dbReference type="Pfam" id="PF00122">
    <property type="entry name" value="E1-E2_ATPase"/>
    <property type="match status" value="1"/>
</dbReference>
<dbReference type="PRINTS" id="PR00119">
    <property type="entry name" value="CATATPASE"/>
</dbReference>
<feature type="transmembrane region" description="Helical" evidence="13">
    <location>
        <begin position="929"/>
        <end position="949"/>
    </location>
</feature>
<keyword evidence="9" id="KW-1278">Translocase</keyword>
<evidence type="ECO:0000256" key="12">
    <source>
        <dbReference type="SAM" id="MobiDB-lite"/>
    </source>
</evidence>
<dbReference type="InterPro" id="IPR036412">
    <property type="entry name" value="HAD-like_sf"/>
</dbReference>
<dbReference type="InterPro" id="IPR023299">
    <property type="entry name" value="ATPase_P-typ_cyto_dom_N"/>
</dbReference>
<dbReference type="Proteomes" id="UP000824247">
    <property type="component" value="Unassembled WGS sequence"/>
</dbReference>
<dbReference type="InterPro" id="IPR059000">
    <property type="entry name" value="ATPase_P-type_domA"/>
</dbReference>
<accession>A0A9E2KWW2</accession>
<dbReference type="InterPro" id="IPR001757">
    <property type="entry name" value="P_typ_ATPase"/>
</dbReference>
<dbReference type="SUPFAM" id="SSF56784">
    <property type="entry name" value="HAD-like"/>
    <property type="match status" value="1"/>
</dbReference>
<dbReference type="EMBL" id="JAHLFM010000038">
    <property type="protein sequence ID" value="MBU3830992.1"/>
    <property type="molecule type" value="Genomic_DNA"/>
</dbReference>
<dbReference type="Pfam" id="PF00689">
    <property type="entry name" value="Cation_ATPase_C"/>
    <property type="match status" value="1"/>
</dbReference>
<comment type="similarity">
    <text evidence="2">Belongs to the cation transport ATPase (P-type) (TC 3.A.3) family. Type IIA subfamily.</text>
</comment>
<dbReference type="SFLD" id="SFLDG00002">
    <property type="entry name" value="C1.7:_P-type_atpase_like"/>
    <property type="match status" value="1"/>
</dbReference>
<evidence type="ECO:0000256" key="7">
    <source>
        <dbReference type="ARBA" id="ARBA00022840"/>
    </source>
</evidence>
<feature type="transmembrane region" description="Helical" evidence="13">
    <location>
        <begin position="768"/>
        <end position="791"/>
    </location>
</feature>
<keyword evidence="7" id="KW-0067">ATP-binding</keyword>
<evidence type="ECO:0000256" key="9">
    <source>
        <dbReference type="ARBA" id="ARBA00022967"/>
    </source>
</evidence>
<dbReference type="FunFam" id="2.70.150.10:FF:000160">
    <property type="entry name" value="Sarcoplasmic/endoplasmic reticulum calcium ATPase 1"/>
    <property type="match status" value="1"/>
</dbReference>
<feature type="transmembrane region" description="Helical" evidence="13">
    <location>
        <begin position="63"/>
        <end position="83"/>
    </location>
</feature>
<evidence type="ECO:0000256" key="5">
    <source>
        <dbReference type="ARBA" id="ARBA00022692"/>
    </source>
</evidence>
<keyword evidence="11 13" id="KW-0472">Membrane</keyword>
<dbReference type="InterPro" id="IPR006068">
    <property type="entry name" value="ATPase_P-typ_cation-transptr_C"/>
</dbReference>
<dbReference type="InterPro" id="IPR050510">
    <property type="entry name" value="Cation_transp_ATPase_P-type"/>
</dbReference>
<dbReference type="Gene3D" id="1.20.1110.10">
    <property type="entry name" value="Calcium-transporting ATPase, transmembrane domain"/>
    <property type="match status" value="1"/>
</dbReference>
<comment type="caution">
    <text evidence="15">The sequence shown here is derived from an EMBL/GenBank/DDBJ whole genome shotgun (WGS) entry which is preliminary data.</text>
</comment>
<dbReference type="PANTHER" id="PTHR43294">
    <property type="entry name" value="SODIUM/POTASSIUM-TRANSPORTING ATPASE SUBUNIT ALPHA"/>
    <property type="match status" value="1"/>
</dbReference>
<reference evidence="15" key="2">
    <citation type="submission" date="2021-04" db="EMBL/GenBank/DDBJ databases">
        <authorList>
            <person name="Gilroy R."/>
        </authorList>
    </citation>
    <scope>NUCLEOTIDE SEQUENCE</scope>
    <source>
        <strain evidence="15">A5-1222</strain>
    </source>
</reference>
<dbReference type="GO" id="GO:0005524">
    <property type="term" value="F:ATP binding"/>
    <property type="evidence" value="ECO:0007669"/>
    <property type="project" value="UniProtKB-KW"/>
</dbReference>
<feature type="transmembrane region" description="Helical" evidence="13">
    <location>
        <begin position="855"/>
        <end position="875"/>
    </location>
</feature>
<reference evidence="15" key="1">
    <citation type="journal article" date="2021" name="PeerJ">
        <title>Extensive microbial diversity within the chicken gut microbiome revealed by metagenomics and culture.</title>
        <authorList>
            <person name="Gilroy R."/>
            <person name="Ravi A."/>
            <person name="Getino M."/>
            <person name="Pursley I."/>
            <person name="Horton D.L."/>
            <person name="Alikhan N.F."/>
            <person name="Baker D."/>
            <person name="Gharbi K."/>
            <person name="Hall N."/>
            <person name="Watson M."/>
            <person name="Adriaenssens E.M."/>
            <person name="Foster-Nyarko E."/>
            <person name="Jarju S."/>
            <person name="Secka A."/>
            <person name="Antonio M."/>
            <person name="Oren A."/>
            <person name="Chaudhuri R.R."/>
            <person name="La Ragione R."/>
            <person name="Hildebrand F."/>
            <person name="Pallen M.J."/>
        </authorList>
    </citation>
    <scope>NUCLEOTIDE SEQUENCE</scope>
    <source>
        <strain evidence="15">A5-1222</strain>
    </source>
</reference>
<dbReference type="GO" id="GO:0005391">
    <property type="term" value="F:P-type sodium:potassium-exchanging transporter activity"/>
    <property type="evidence" value="ECO:0007669"/>
    <property type="project" value="TreeGrafter"/>
</dbReference>
<dbReference type="PROSITE" id="PS00154">
    <property type="entry name" value="ATPASE_E1_E2"/>
    <property type="match status" value="1"/>
</dbReference>
<evidence type="ECO:0000313" key="16">
    <source>
        <dbReference type="Proteomes" id="UP000824247"/>
    </source>
</evidence>
<dbReference type="Pfam" id="PF00690">
    <property type="entry name" value="Cation_ATPase_N"/>
    <property type="match status" value="1"/>
</dbReference>
<dbReference type="GO" id="GO:1902600">
    <property type="term" value="P:proton transmembrane transport"/>
    <property type="evidence" value="ECO:0007669"/>
    <property type="project" value="TreeGrafter"/>
</dbReference>
<dbReference type="GO" id="GO:0006883">
    <property type="term" value="P:intracellular sodium ion homeostasis"/>
    <property type="evidence" value="ECO:0007669"/>
    <property type="project" value="TreeGrafter"/>
</dbReference>
<dbReference type="SUPFAM" id="SSF81660">
    <property type="entry name" value="Metal cation-transporting ATPase, ATP-binding domain N"/>
    <property type="match status" value="1"/>
</dbReference>
<dbReference type="Gene3D" id="2.70.150.10">
    <property type="entry name" value="Calcium-transporting ATPase, cytoplasmic transduction domain A"/>
    <property type="match status" value="1"/>
</dbReference>
<sequence>MNNNNSAVSQPKNLSFNPEDVNPQVGLNDKQIEESRIVHGKNVLPSKKQKPLWLKILDQFKELIMILLLVASIISIITGIISIVNKAEIFEIISPFVESGVIFAIIAVNIFFSIRQEGKTEKALESLKNMSAPMCKVIRNNQTLVIPSENVVVGDILVLEAGMQIVADAKLIESVNLKIEESVLTGESVPVDKDAGFSSNDSMPLGDRKNMVFSGTTIVNGRALARVVSVGSKTEIGKIAKLLNDEEVSLTPLQKQIARLSKYVGIAAISICIVTFIIYLFASVGFIPGNIVGTTVTNALNVSVSLAIAAIPEGLLAVVTIILSLAIQSLSKQNALIKRLPAVETLGSTSVICTDKTGTLTQNNMTVVKAWSLEHKDIVSEKFSEYQKLLEYGSLCNDTKIYDEDGIIQYIGDPTETAIVKAFVEEGNDFDKLNNEYKRLGEIPFDSDRKMMSVVVKSDKPTSKYMIIVKGAPDRIFANSINLTKNDLDIAKIKTQKMSLEALRTLAVGIKYIDELPTEYNPELLEKDLELVGVVGIIDPPRPEAKVAITECINAGIRPIMITGDHVDTASAIAKEIGILKEGQLAISGSDLEKMSDQELADNIEKYSVYARVSPNDKIRIVKAWKSHGKIVSMTGDGVNDAPSLKAADIGCAMGITGTDVAKNASDLILTDDNFSTIVKTINAGRKIMLNIKSALTMLLIANVVNLITVLMTIFIFNMPLLQSLQILWINVVAETILGLAIAKNNRHENVMSFKPRDKNAFIIDKHMLFEILTFGCIVSLMSMILFYVGLASSFDFNISLNQIRDMVQLSNMDVKPDELQSVAAEWIKIIHSLNGSDSQVISTGEKIFNSAEHFGSFLAFLSIGICLTLNGLCARTTRSIFVESWEDSKLMLFAVIGSLSLVMLVAYVPGLNEAFNMKYYDLGKNNYYWFNVLPYLSGIVYIGTHELYKFINNRIFDADGSLKSKKINTIQSIKI</sequence>
<name>A0A9E2KWW2_9BACT</name>
<dbReference type="GO" id="GO:0036376">
    <property type="term" value="P:sodium ion export across plasma membrane"/>
    <property type="evidence" value="ECO:0007669"/>
    <property type="project" value="TreeGrafter"/>
</dbReference>
<feature type="compositionally biased region" description="Polar residues" evidence="12">
    <location>
        <begin position="1"/>
        <end position="16"/>
    </location>
</feature>
<dbReference type="PANTHER" id="PTHR43294:SF21">
    <property type="entry name" value="CATION TRANSPORTING ATPASE"/>
    <property type="match status" value="1"/>
</dbReference>
<evidence type="ECO:0000256" key="6">
    <source>
        <dbReference type="ARBA" id="ARBA00022741"/>
    </source>
</evidence>
<dbReference type="GO" id="GO:0016887">
    <property type="term" value="F:ATP hydrolysis activity"/>
    <property type="evidence" value="ECO:0007669"/>
    <property type="project" value="InterPro"/>
</dbReference>
<gene>
    <name evidence="15" type="ORF">H9897_02445</name>
</gene>